<evidence type="ECO:0008006" key="3">
    <source>
        <dbReference type="Google" id="ProtNLM"/>
    </source>
</evidence>
<accession>A0AA89BWR3</accession>
<dbReference type="InterPro" id="IPR051077">
    <property type="entry name" value="Ca-dependent_lectin"/>
</dbReference>
<name>A0AA89BWR3_PINIB</name>
<protein>
    <recommendedName>
        <fullName evidence="3">Short-chain collagen C4</fullName>
    </recommendedName>
</protein>
<dbReference type="PANTHER" id="PTHR24024">
    <property type="entry name" value="PULMONARY SURFACTANT-ASSOCIATED PROTEIN A"/>
    <property type="match status" value="1"/>
</dbReference>
<gene>
    <name evidence="1" type="ORF">FSP39_002557</name>
</gene>
<dbReference type="EMBL" id="VSWD01000006">
    <property type="protein sequence ID" value="KAK3099319.1"/>
    <property type="molecule type" value="Genomic_DNA"/>
</dbReference>
<sequence>VSCVLCVGRVGGSWYKDKGAAANYLCMPMDPDWDEYKDGVSGPKGYVYGTEYEVFDAINDIGKKGFGNWDVPCAVCRTKGVSSTLMIPAKTNCGNSWTKEYSGYLMSGGARQIVATQYICVDKDLEKVPGSSANKNGALLYPVEARCGSLPCNPYVEGRELTCVVCSK</sequence>
<keyword evidence="2" id="KW-1185">Reference proteome</keyword>
<dbReference type="AlphaFoldDB" id="A0AA89BWR3"/>
<dbReference type="PANTHER" id="PTHR24024:SF18">
    <property type="entry name" value="SHORT-CHAIN COLLAGEN C4-LIKE"/>
    <property type="match status" value="1"/>
</dbReference>
<dbReference type="GO" id="GO:0005615">
    <property type="term" value="C:extracellular space"/>
    <property type="evidence" value="ECO:0007669"/>
    <property type="project" value="TreeGrafter"/>
</dbReference>
<reference evidence="1" key="1">
    <citation type="submission" date="2019-08" db="EMBL/GenBank/DDBJ databases">
        <title>The improved chromosome-level genome for the pearl oyster Pinctada fucata martensii using PacBio sequencing and Hi-C.</title>
        <authorList>
            <person name="Zheng Z."/>
        </authorList>
    </citation>
    <scope>NUCLEOTIDE SEQUENCE</scope>
    <source>
        <strain evidence="1">ZZ-2019</strain>
        <tissue evidence="1">Adductor muscle</tissue>
    </source>
</reference>
<organism evidence="1 2">
    <name type="scientific">Pinctada imbricata</name>
    <name type="common">Atlantic pearl-oyster</name>
    <name type="synonym">Pinctada martensii</name>
    <dbReference type="NCBI Taxonomy" id="66713"/>
    <lineage>
        <taxon>Eukaryota</taxon>
        <taxon>Metazoa</taxon>
        <taxon>Spiralia</taxon>
        <taxon>Lophotrochozoa</taxon>
        <taxon>Mollusca</taxon>
        <taxon>Bivalvia</taxon>
        <taxon>Autobranchia</taxon>
        <taxon>Pteriomorphia</taxon>
        <taxon>Pterioida</taxon>
        <taxon>Pterioidea</taxon>
        <taxon>Pteriidae</taxon>
        <taxon>Pinctada</taxon>
    </lineage>
</organism>
<evidence type="ECO:0000313" key="1">
    <source>
        <dbReference type="EMBL" id="KAK3099319.1"/>
    </source>
</evidence>
<evidence type="ECO:0000313" key="2">
    <source>
        <dbReference type="Proteomes" id="UP001186944"/>
    </source>
</evidence>
<dbReference type="Proteomes" id="UP001186944">
    <property type="component" value="Unassembled WGS sequence"/>
</dbReference>
<comment type="caution">
    <text evidence="1">The sequence shown here is derived from an EMBL/GenBank/DDBJ whole genome shotgun (WGS) entry which is preliminary data.</text>
</comment>
<proteinExistence type="predicted"/>
<feature type="non-terminal residue" evidence="1">
    <location>
        <position position="1"/>
    </location>
</feature>